<reference evidence="2 3" key="1">
    <citation type="submission" date="2019-03" db="EMBL/GenBank/DDBJ databases">
        <title>Whole genome sequence of Arthrobacter sp JH1-1.</title>
        <authorList>
            <person name="Trinh H.N."/>
        </authorList>
    </citation>
    <scope>NUCLEOTIDE SEQUENCE [LARGE SCALE GENOMIC DNA]</scope>
    <source>
        <strain evidence="2 3">JH1-1</strain>
    </source>
</reference>
<proteinExistence type="predicted"/>
<gene>
    <name evidence="2" type="ORF">E1809_18915</name>
</gene>
<accession>A0A4R5KA40</accession>
<evidence type="ECO:0000313" key="2">
    <source>
        <dbReference type="EMBL" id="TDF92053.1"/>
    </source>
</evidence>
<dbReference type="OrthoDB" id="4965001at2"/>
<protein>
    <submittedName>
        <fullName evidence="2">Uncharacterized protein</fullName>
    </submittedName>
</protein>
<evidence type="ECO:0000313" key="3">
    <source>
        <dbReference type="Proteomes" id="UP000295511"/>
    </source>
</evidence>
<feature type="transmembrane region" description="Helical" evidence="1">
    <location>
        <begin position="20"/>
        <end position="38"/>
    </location>
</feature>
<evidence type="ECO:0000256" key="1">
    <source>
        <dbReference type="SAM" id="Phobius"/>
    </source>
</evidence>
<name>A0A4R5KA40_9MICC</name>
<keyword evidence="3" id="KW-1185">Reference proteome</keyword>
<comment type="caution">
    <text evidence="2">The sequence shown here is derived from an EMBL/GenBank/DDBJ whole genome shotgun (WGS) entry which is preliminary data.</text>
</comment>
<feature type="transmembrane region" description="Helical" evidence="1">
    <location>
        <begin position="44"/>
        <end position="69"/>
    </location>
</feature>
<dbReference type="RefSeq" id="WP_133205796.1">
    <property type="nucleotide sequence ID" value="NZ_SMRU01000025.1"/>
</dbReference>
<keyword evidence="1" id="KW-0812">Transmembrane</keyword>
<dbReference type="Proteomes" id="UP000295511">
    <property type="component" value="Unassembled WGS sequence"/>
</dbReference>
<sequence length="138" mass="15046">MKNRLMNLWLKVQEPRALSAIYFFAYQVVAVAGAAVIIDPPHSIQSGIGAVLMFSWAGLLVFGGILGALTTLPGIWWLERAAALACMFAIVIYGVVVISLPLTQVSVRVLSICFVIFAILAFAVRLVKIRHSAYDPEQ</sequence>
<keyword evidence="1" id="KW-1133">Transmembrane helix</keyword>
<keyword evidence="1" id="KW-0472">Membrane</keyword>
<feature type="transmembrane region" description="Helical" evidence="1">
    <location>
        <begin position="109"/>
        <end position="127"/>
    </location>
</feature>
<dbReference type="EMBL" id="SMRU01000025">
    <property type="protein sequence ID" value="TDF92053.1"/>
    <property type="molecule type" value="Genomic_DNA"/>
</dbReference>
<organism evidence="2 3">
    <name type="scientific">Arthrobacter terricola</name>
    <dbReference type="NCBI Taxonomy" id="2547396"/>
    <lineage>
        <taxon>Bacteria</taxon>
        <taxon>Bacillati</taxon>
        <taxon>Actinomycetota</taxon>
        <taxon>Actinomycetes</taxon>
        <taxon>Micrococcales</taxon>
        <taxon>Micrococcaceae</taxon>
        <taxon>Arthrobacter</taxon>
    </lineage>
</organism>
<feature type="transmembrane region" description="Helical" evidence="1">
    <location>
        <begin position="81"/>
        <end position="103"/>
    </location>
</feature>
<dbReference type="AlphaFoldDB" id="A0A4R5KA40"/>